<feature type="domain" description="RlpA-like protein double-psi beta-barrel" evidence="5">
    <location>
        <begin position="150"/>
        <end position="196"/>
    </location>
</feature>
<dbReference type="RefSeq" id="WP_331213059.1">
    <property type="nucleotide sequence ID" value="NZ_JAZGQK010000003.1"/>
</dbReference>
<evidence type="ECO:0000256" key="1">
    <source>
        <dbReference type="ARBA" id="ARBA00022729"/>
    </source>
</evidence>
<dbReference type="InterPro" id="IPR036749">
    <property type="entry name" value="Expansin_CBD_sf"/>
</dbReference>
<accession>A0ABU7RN70</accession>
<evidence type="ECO:0000313" key="6">
    <source>
        <dbReference type="EMBL" id="MEE6257951.1"/>
    </source>
</evidence>
<dbReference type="PANTHER" id="PTHR31836">
    <property type="match status" value="1"/>
</dbReference>
<dbReference type="InterPro" id="IPR051477">
    <property type="entry name" value="Expansin_CellWall"/>
</dbReference>
<dbReference type="EMBL" id="JAZGQK010000003">
    <property type="protein sequence ID" value="MEE6257951.1"/>
    <property type="molecule type" value="Genomic_DNA"/>
</dbReference>
<evidence type="ECO:0000256" key="3">
    <source>
        <dbReference type="SAM" id="Phobius"/>
    </source>
</evidence>
<feature type="compositionally biased region" description="Low complexity" evidence="2">
    <location>
        <begin position="338"/>
        <end position="352"/>
    </location>
</feature>
<sequence>MIDPEIPEQPEPTPASASDPGARARRRRSGRWLAGGGAAVLAAILGVVVFWVSGESAACAAVAAAPGRLAPAPGALAAPNPVLAAPLAARAGVLAAPPSSGKVYRGKASHYDGGNSGGNCSFPGPPANRLYAALGSALYSGSAACGSFLDVTGPKGTVRVMVLDRCAGCTNNKIDLSRQAFAKIADLSQGIVSVRYRIVVNPPVSGPLTFRVKGGASQYWFAVQVGNHGNPLKSVAVRRDGAGWRNAKRQPDNYWVVDGGLGKGPYEIRVTDVSGNQAVATGIRLEPRKQQRSRVRLYDDGTAPTPSASAGTPPPSTPTGVPPTPNAASAPDTPSPAAPVVGAAAGGSTPCG</sequence>
<proteinExistence type="predicted"/>
<organism evidence="6 7">
    <name type="scientific">Plantactinospora sonchi</name>
    <dbReference type="NCBI Taxonomy" id="1544735"/>
    <lineage>
        <taxon>Bacteria</taxon>
        <taxon>Bacillati</taxon>
        <taxon>Actinomycetota</taxon>
        <taxon>Actinomycetes</taxon>
        <taxon>Micromonosporales</taxon>
        <taxon>Micromonosporaceae</taxon>
        <taxon>Plantactinospora</taxon>
    </lineage>
</organism>
<dbReference type="InterPro" id="IPR007117">
    <property type="entry name" value="Expansin_CBD"/>
</dbReference>
<feature type="compositionally biased region" description="Pro residues" evidence="2">
    <location>
        <begin position="312"/>
        <end position="325"/>
    </location>
</feature>
<evidence type="ECO:0000259" key="5">
    <source>
        <dbReference type="Pfam" id="PF03330"/>
    </source>
</evidence>
<gene>
    <name evidence="6" type="ORF">V1633_05510</name>
</gene>
<dbReference type="Proteomes" id="UP001332243">
    <property type="component" value="Unassembled WGS sequence"/>
</dbReference>
<dbReference type="Gene3D" id="2.60.40.760">
    <property type="entry name" value="Expansin, cellulose-binding-like domain"/>
    <property type="match status" value="1"/>
</dbReference>
<feature type="region of interest" description="Disordered" evidence="2">
    <location>
        <begin position="299"/>
        <end position="352"/>
    </location>
</feature>
<protein>
    <submittedName>
        <fullName evidence="6">Expansin EXLX1 family cellulose-binding protein</fullName>
    </submittedName>
</protein>
<keyword evidence="3" id="KW-0472">Membrane</keyword>
<feature type="transmembrane region" description="Helical" evidence="3">
    <location>
        <begin position="32"/>
        <end position="52"/>
    </location>
</feature>
<dbReference type="SUPFAM" id="SSF49590">
    <property type="entry name" value="PHL pollen allergen"/>
    <property type="match status" value="1"/>
</dbReference>
<dbReference type="Pfam" id="PF03330">
    <property type="entry name" value="DPBB_1"/>
    <property type="match status" value="1"/>
</dbReference>
<feature type="compositionally biased region" description="Low complexity" evidence="2">
    <location>
        <begin position="301"/>
        <end position="311"/>
    </location>
</feature>
<keyword evidence="1" id="KW-0732">Signal</keyword>
<comment type="caution">
    <text evidence="6">The sequence shown here is derived from an EMBL/GenBank/DDBJ whole genome shotgun (WGS) entry which is preliminary data.</text>
</comment>
<keyword evidence="7" id="KW-1185">Reference proteome</keyword>
<keyword evidence="3" id="KW-0812">Transmembrane</keyword>
<dbReference type="PANTHER" id="PTHR31836:SF21">
    <property type="entry name" value="EXPANSIN-LIKE PROTEIN 7"/>
    <property type="match status" value="1"/>
</dbReference>
<feature type="region of interest" description="Disordered" evidence="2">
    <location>
        <begin position="1"/>
        <end position="28"/>
    </location>
</feature>
<reference evidence="6 7" key="1">
    <citation type="submission" date="2024-01" db="EMBL/GenBank/DDBJ databases">
        <title>Genome insights into Plantactinospora sonchi sp. nov.</title>
        <authorList>
            <person name="Wang L."/>
        </authorList>
    </citation>
    <scope>NUCLEOTIDE SEQUENCE [LARGE SCALE GENOMIC DNA]</scope>
    <source>
        <strain evidence="6 7">NEAU-QY2</strain>
    </source>
</reference>
<keyword evidence="3" id="KW-1133">Transmembrane helix</keyword>
<dbReference type="InterPro" id="IPR049818">
    <property type="entry name" value="Expansin_EXLX1-like"/>
</dbReference>
<feature type="domain" description="Expansin-like CBD" evidence="4">
    <location>
        <begin position="209"/>
        <end position="280"/>
    </location>
</feature>
<name>A0ABU7RN70_9ACTN</name>
<dbReference type="InterPro" id="IPR036908">
    <property type="entry name" value="RlpA-like_sf"/>
</dbReference>
<dbReference type="Gene3D" id="2.40.40.10">
    <property type="entry name" value="RlpA-like domain"/>
    <property type="match status" value="1"/>
</dbReference>
<evidence type="ECO:0000259" key="4">
    <source>
        <dbReference type="Pfam" id="PF01357"/>
    </source>
</evidence>
<dbReference type="SUPFAM" id="SSF50685">
    <property type="entry name" value="Barwin-like endoglucanases"/>
    <property type="match status" value="1"/>
</dbReference>
<dbReference type="InterPro" id="IPR009009">
    <property type="entry name" value="RlpA-like_DPBB"/>
</dbReference>
<dbReference type="CDD" id="cd22272">
    <property type="entry name" value="DPBB_EXLX1-like"/>
    <property type="match status" value="1"/>
</dbReference>
<dbReference type="NCBIfam" id="NF041144">
    <property type="entry name" value="expansin_EXLX1"/>
    <property type="match status" value="1"/>
</dbReference>
<dbReference type="Pfam" id="PF01357">
    <property type="entry name" value="Expansin_C"/>
    <property type="match status" value="1"/>
</dbReference>
<evidence type="ECO:0000313" key="7">
    <source>
        <dbReference type="Proteomes" id="UP001332243"/>
    </source>
</evidence>
<evidence type="ECO:0000256" key="2">
    <source>
        <dbReference type="SAM" id="MobiDB-lite"/>
    </source>
</evidence>